<feature type="domain" description="Histidine kinase" evidence="15">
    <location>
        <begin position="259"/>
        <end position="472"/>
    </location>
</feature>
<evidence type="ECO:0000256" key="9">
    <source>
        <dbReference type="ARBA" id="ARBA00022777"/>
    </source>
</evidence>
<feature type="transmembrane region" description="Helical" evidence="14">
    <location>
        <begin position="6"/>
        <end position="27"/>
    </location>
</feature>
<evidence type="ECO:0000256" key="12">
    <source>
        <dbReference type="ARBA" id="ARBA00023012"/>
    </source>
</evidence>
<evidence type="ECO:0000256" key="6">
    <source>
        <dbReference type="ARBA" id="ARBA00022679"/>
    </source>
</evidence>
<dbReference type="PROSITE" id="PS50109">
    <property type="entry name" value="HIS_KIN"/>
    <property type="match status" value="1"/>
</dbReference>
<comment type="subcellular location">
    <subcellularLocation>
        <location evidence="2">Cell membrane</location>
        <topology evidence="2">Multi-pass membrane protein</topology>
    </subcellularLocation>
</comment>
<dbReference type="SMART" id="SM00387">
    <property type="entry name" value="HATPase_c"/>
    <property type="match status" value="1"/>
</dbReference>
<evidence type="ECO:0000313" key="18">
    <source>
        <dbReference type="Proteomes" id="UP001338137"/>
    </source>
</evidence>
<keyword evidence="10" id="KW-0067">ATP-binding</keyword>
<dbReference type="InterPro" id="IPR004358">
    <property type="entry name" value="Sig_transdc_His_kin-like_C"/>
</dbReference>
<comment type="caution">
    <text evidence="17">The sequence shown here is derived from an EMBL/GenBank/DDBJ whole genome shotgun (WGS) entry which is preliminary data.</text>
</comment>
<keyword evidence="12" id="KW-0902">Two-component regulatory system</keyword>
<evidence type="ECO:0000256" key="10">
    <source>
        <dbReference type="ARBA" id="ARBA00022840"/>
    </source>
</evidence>
<dbReference type="PRINTS" id="PR00344">
    <property type="entry name" value="BCTRLSENSOR"/>
</dbReference>
<dbReference type="CDD" id="cd00082">
    <property type="entry name" value="HisKA"/>
    <property type="match status" value="1"/>
</dbReference>
<dbReference type="SUPFAM" id="SSF55874">
    <property type="entry name" value="ATPase domain of HSP90 chaperone/DNA topoisomerase II/histidine kinase"/>
    <property type="match status" value="1"/>
</dbReference>
<dbReference type="Pfam" id="PF02518">
    <property type="entry name" value="HATPase_c"/>
    <property type="match status" value="1"/>
</dbReference>
<keyword evidence="5" id="KW-0597">Phosphoprotein</keyword>
<keyword evidence="7 14" id="KW-0812">Transmembrane</keyword>
<dbReference type="InterPro" id="IPR003661">
    <property type="entry name" value="HisK_dim/P_dom"/>
</dbReference>
<dbReference type="Gene3D" id="1.10.287.130">
    <property type="match status" value="1"/>
</dbReference>
<dbReference type="PANTHER" id="PTHR45528">
    <property type="entry name" value="SENSOR HISTIDINE KINASE CPXA"/>
    <property type="match status" value="1"/>
</dbReference>
<feature type="domain" description="HAMP" evidence="16">
    <location>
        <begin position="192"/>
        <end position="244"/>
    </location>
</feature>
<dbReference type="PROSITE" id="PS50885">
    <property type="entry name" value="HAMP"/>
    <property type="match status" value="1"/>
</dbReference>
<keyword evidence="11 14" id="KW-1133">Transmembrane helix</keyword>
<keyword evidence="8" id="KW-0547">Nucleotide-binding</keyword>
<name>A0ABU6FX96_9BACL</name>
<evidence type="ECO:0000256" key="3">
    <source>
        <dbReference type="ARBA" id="ARBA00012438"/>
    </source>
</evidence>
<dbReference type="CDD" id="cd06225">
    <property type="entry name" value="HAMP"/>
    <property type="match status" value="1"/>
</dbReference>
<feature type="transmembrane region" description="Helical" evidence="14">
    <location>
        <begin position="171"/>
        <end position="190"/>
    </location>
</feature>
<gene>
    <name evidence="17" type="ORF">P4I72_00775</name>
</gene>
<keyword evidence="4" id="KW-1003">Cell membrane</keyword>
<dbReference type="SMART" id="SM00388">
    <property type="entry name" value="HisKA"/>
    <property type="match status" value="1"/>
</dbReference>
<evidence type="ECO:0000256" key="11">
    <source>
        <dbReference type="ARBA" id="ARBA00022989"/>
    </source>
</evidence>
<dbReference type="RefSeq" id="WP_326070069.1">
    <property type="nucleotide sequence ID" value="NZ_JARLKY010000002.1"/>
</dbReference>
<dbReference type="InterPro" id="IPR036890">
    <property type="entry name" value="HATPase_C_sf"/>
</dbReference>
<dbReference type="InterPro" id="IPR003594">
    <property type="entry name" value="HATPase_dom"/>
</dbReference>
<organism evidence="17 18">
    <name type="scientific">Paenibacillus alba</name>
    <dbReference type="NCBI Taxonomy" id="1197127"/>
    <lineage>
        <taxon>Bacteria</taxon>
        <taxon>Bacillati</taxon>
        <taxon>Bacillota</taxon>
        <taxon>Bacilli</taxon>
        <taxon>Bacillales</taxon>
        <taxon>Paenibacillaceae</taxon>
        <taxon>Paenibacillus</taxon>
    </lineage>
</organism>
<dbReference type="SMART" id="SM00304">
    <property type="entry name" value="HAMP"/>
    <property type="match status" value="1"/>
</dbReference>
<evidence type="ECO:0000256" key="14">
    <source>
        <dbReference type="SAM" id="Phobius"/>
    </source>
</evidence>
<dbReference type="PANTHER" id="PTHR45528:SF1">
    <property type="entry name" value="SENSOR HISTIDINE KINASE CPXA"/>
    <property type="match status" value="1"/>
</dbReference>
<protein>
    <recommendedName>
        <fullName evidence="3">histidine kinase</fullName>
        <ecNumber evidence="3">2.7.13.3</ecNumber>
    </recommendedName>
</protein>
<dbReference type="SUPFAM" id="SSF158472">
    <property type="entry name" value="HAMP domain-like"/>
    <property type="match status" value="1"/>
</dbReference>
<comment type="catalytic activity">
    <reaction evidence="1">
        <text>ATP + protein L-histidine = ADP + protein N-phospho-L-histidine.</text>
        <dbReference type="EC" id="2.7.13.3"/>
    </reaction>
</comment>
<dbReference type="Pfam" id="PF00672">
    <property type="entry name" value="HAMP"/>
    <property type="match status" value="1"/>
</dbReference>
<evidence type="ECO:0000256" key="1">
    <source>
        <dbReference type="ARBA" id="ARBA00000085"/>
    </source>
</evidence>
<keyword evidence="9 17" id="KW-0418">Kinase</keyword>
<evidence type="ECO:0000259" key="16">
    <source>
        <dbReference type="PROSITE" id="PS50885"/>
    </source>
</evidence>
<sequence length="479" mass="55288">MKFWHKIYLFSILSFVLIFNAACIMVIERNHSKMLQQEINSAISQNMNIHSSVNAIVPILRIYDSIDYEKTVLTNIAKEFVEKNVDQHTYMDIINDKGQSIFSNTDFKMPSQREELDKLAADEIKYILRDIDSRTLLFTTNITDINHKNYVFTYIKDISSVYQERLDQYRFFIRVDMAAVLLYMLIMFFVSKGLTKPINQLNQTAQIIAKGNFSERVQLKSKDEIGVLARNFNDMAAVVEDTINDLERHNQEKQRFINNFTHELKTPLTSIIGYANFLRTTKYNEEQLLDGLNVIYSEGKRLESLSLKLMDLILLQEDQFQLEKHDLGAIIAEIKPSMELKARKKQVTIAANCEKGSLFLEKDLIKIVIFNLVDNALKASDAEQIITIRTYWRGSQYVLEVIDQGIGIAKEHQDKIFEPFYMADKARTRGNSGAGLGLSICQSIARIHHAVFEVSSEENQGTTFRLIFDQKEREGGRIQ</sequence>
<dbReference type="GO" id="GO:0016301">
    <property type="term" value="F:kinase activity"/>
    <property type="evidence" value="ECO:0007669"/>
    <property type="project" value="UniProtKB-KW"/>
</dbReference>
<dbReference type="InterPro" id="IPR036097">
    <property type="entry name" value="HisK_dim/P_sf"/>
</dbReference>
<keyword evidence="13 14" id="KW-0472">Membrane</keyword>
<evidence type="ECO:0000256" key="2">
    <source>
        <dbReference type="ARBA" id="ARBA00004651"/>
    </source>
</evidence>
<dbReference type="EMBL" id="JARLKY010000002">
    <property type="protein sequence ID" value="MEC0225657.1"/>
    <property type="molecule type" value="Genomic_DNA"/>
</dbReference>
<keyword evidence="6" id="KW-0808">Transferase</keyword>
<dbReference type="InterPro" id="IPR050398">
    <property type="entry name" value="HssS/ArlS-like"/>
</dbReference>
<evidence type="ECO:0000256" key="4">
    <source>
        <dbReference type="ARBA" id="ARBA00022475"/>
    </source>
</evidence>
<dbReference type="SUPFAM" id="SSF47384">
    <property type="entry name" value="Homodimeric domain of signal transducing histidine kinase"/>
    <property type="match status" value="1"/>
</dbReference>
<dbReference type="Gene3D" id="3.30.565.10">
    <property type="entry name" value="Histidine kinase-like ATPase, C-terminal domain"/>
    <property type="match status" value="1"/>
</dbReference>
<reference evidence="17 18" key="1">
    <citation type="submission" date="2023-03" db="EMBL/GenBank/DDBJ databases">
        <title>Bacillus Genome Sequencing.</title>
        <authorList>
            <person name="Dunlap C."/>
        </authorList>
    </citation>
    <scope>NUCLEOTIDE SEQUENCE [LARGE SCALE GENOMIC DNA]</scope>
    <source>
        <strain evidence="17 18">BD-533</strain>
    </source>
</reference>
<dbReference type="Gene3D" id="6.10.340.10">
    <property type="match status" value="1"/>
</dbReference>
<keyword evidence="18" id="KW-1185">Reference proteome</keyword>
<evidence type="ECO:0000256" key="8">
    <source>
        <dbReference type="ARBA" id="ARBA00022741"/>
    </source>
</evidence>
<evidence type="ECO:0000313" key="17">
    <source>
        <dbReference type="EMBL" id="MEC0225657.1"/>
    </source>
</evidence>
<dbReference type="CDD" id="cd00075">
    <property type="entry name" value="HATPase"/>
    <property type="match status" value="1"/>
</dbReference>
<evidence type="ECO:0000256" key="5">
    <source>
        <dbReference type="ARBA" id="ARBA00022553"/>
    </source>
</evidence>
<dbReference type="InterPro" id="IPR005467">
    <property type="entry name" value="His_kinase_dom"/>
</dbReference>
<evidence type="ECO:0000259" key="15">
    <source>
        <dbReference type="PROSITE" id="PS50109"/>
    </source>
</evidence>
<evidence type="ECO:0000256" key="7">
    <source>
        <dbReference type="ARBA" id="ARBA00022692"/>
    </source>
</evidence>
<evidence type="ECO:0000256" key="13">
    <source>
        <dbReference type="ARBA" id="ARBA00023136"/>
    </source>
</evidence>
<accession>A0ABU6FX96</accession>
<dbReference type="EC" id="2.7.13.3" evidence="3"/>
<dbReference type="Proteomes" id="UP001338137">
    <property type="component" value="Unassembled WGS sequence"/>
</dbReference>
<dbReference type="InterPro" id="IPR003660">
    <property type="entry name" value="HAMP_dom"/>
</dbReference>
<dbReference type="Pfam" id="PF00512">
    <property type="entry name" value="HisKA"/>
    <property type="match status" value="1"/>
</dbReference>
<proteinExistence type="predicted"/>